<feature type="compositionally biased region" description="Polar residues" evidence="3">
    <location>
        <begin position="457"/>
        <end position="470"/>
    </location>
</feature>
<keyword evidence="1 2" id="KW-0238">DNA-binding</keyword>
<dbReference type="Gene3D" id="3.30.70.2850">
    <property type="match status" value="1"/>
</dbReference>
<dbReference type="CDD" id="cd00086">
    <property type="entry name" value="homeodomain"/>
    <property type="match status" value="1"/>
</dbReference>
<keyword evidence="6" id="KW-1185">Reference proteome</keyword>
<evidence type="ECO:0000256" key="3">
    <source>
        <dbReference type="SAM" id="MobiDB-lite"/>
    </source>
</evidence>
<reference evidence="6" key="1">
    <citation type="submission" date="2011-02" db="EMBL/GenBank/DDBJ databases">
        <title>The Genome Sequence of Capsaspora owczarzaki ATCC 30864.</title>
        <authorList>
            <person name="Russ C."/>
            <person name="Cuomo C."/>
            <person name="Burger G."/>
            <person name="Gray M.W."/>
            <person name="Holland P.W.H."/>
            <person name="King N."/>
            <person name="Lang F.B.F."/>
            <person name="Roger A.J."/>
            <person name="Ruiz-Trillo I."/>
            <person name="Young S.K."/>
            <person name="Zeng Q."/>
            <person name="Gargeya S."/>
            <person name="Alvarado L."/>
            <person name="Berlin A."/>
            <person name="Chapman S.B."/>
            <person name="Chen Z."/>
            <person name="Freedman E."/>
            <person name="Gellesch M."/>
            <person name="Goldberg J."/>
            <person name="Griggs A."/>
            <person name="Gujja S."/>
            <person name="Heilman E."/>
            <person name="Heiman D."/>
            <person name="Howarth C."/>
            <person name="Mehta T."/>
            <person name="Neiman D."/>
            <person name="Pearson M."/>
            <person name="Roberts A."/>
            <person name="Saif S."/>
            <person name="Shea T."/>
            <person name="Shenoy N."/>
            <person name="Sisk P."/>
            <person name="Stolte C."/>
            <person name="Sykes S."/>
            <person name="White J."/>
            <person name="Yandava C."/>
            <person name="Haas B."/>
            <person name="Nusbaum C."/>
            <person name="Birren B."/>
        </authorList>
    </citation>
    <scope>NUCLEOTIDE SEQUENCE</scope>
    <source>
        <strain evidence="6">ATCC 30864</strain>
    </source>
</reference>
<feature type="domain" description="Homeobox" evidence="4">
    <location>
        <begin position="288"/>
        <end position="348"/>
    </location>
</feature>
<dbReference type="InterPro" id="IPR009057">
    <property type="entry name" value="Homeodomain-like_sf"/>
</dbReference>
<protein>
    <recommendedName>
        <fullName evidence="4">Homeobox domain-containing protein</fullName>
    </recommendedName>
</protein>
<name>A0A0D2WTB0_CAPO3</name>
<keyword evidence="1 2" id="KW-0539">Nucleus</keyword>
<evidence type="ECO:0000313" key="5">
    <source>
        <dbReference type="EMBL" id="KJE94868.1"/>
    </source>
</evidence>
<feature type="region of interest" description="Disordered" evidence="3">
    <location>
        <begin position="118"/>
        <end position="172"/>
    </location>
</feature>
<feature type="compositionally biased region" description="Polar residues" evidence="3">
    <location>
        <begin position="718"/>
        <end position="735"/>
    </location>
</feature>
<dbReference type="InterPro" id="IPR001356">
    <property type="entry name" value="HD"/>
</dbReference>
<comment type="subcellular location">
    <subcellularLocation>
        <location evidence="1 2">Nucleus</location>
    </subcellularLocation>
</comment>
<evidence type="ECO:0000256" key="1">
    <source>
        <dbReference type="PROSITE-ProRule" id="PRU00108"/>
    </source>
</evidence>
<feature type="compositionally biased region" description="Low complexity" evidence="3">
    <location>
        <begin position="540"/>
        <end position="551"/>
    </location>
</feature>
<feature type="compositionally biased region" description="Low complexity" evidence="3">
    <location>
        <begin position="374"/>
        <end position="385"/>
    </location>
</feature>
<accession>A0A0D2WTB0</accession>
<dbReference type="SMART" id="SM00389">
    <property type="entry name" value="HOX"/>
    <property type="match status" value="1"/>
</dbReference>
<dbReference type="eggNOG" id="ENOG502TH2E">
    <property type="taxonomic scope" value="Eukaryota"/>
</dbReference>
<dbReference type="Pfam" id="PF00046">
    <property type="entry name" value="Homeodomain"/>
    <property type="match status" value="1"/>
</dbReference>
<evidence type="ECO:0000256" key="2">
    <source>
        <dbReference type="RuleBase" id="RU000682"/>
    </source>
</evidence>
<dbReference type="AlphaFoldDB" id="A0A0D2WTB0"/>
<dbReference type="EMBL" id="KE346368">
    <property type="protein sequence ID" value="KJE94868.1"/>
    <property type="molecule type" value="Genomic_DNA"/>
</dbReference>
<proteinExistence type="predicted"/>
<dbReference type="GO" id="GO:0003677">
    <property type="term" value="F:DNA binding"/>
    <property type="evidence" value="ECO:0007669"/>
    <property type="project" value="UniProtKB-UniRule"/>
</dbReference>
<dbReference type="Gene3D" id="1.10.10.60">
    <property type="entry name" value="Homeodomain-like"/>
    <property type="match status" value="1"/>
</dbReference>
<sequence length="766" mass="80454">MPLQEGTAGWNGSRDGISGREQPANHANLVPRMTATTATTATTAVAAATAAAAVDCHSSSDGSALAHPLLGTAAAGTLGPWLAYNLAAAAAVPQGLPLSHAAVVAALRAAAASASAAGTTTTATHATHSLTTTTTTTTPTTANIPVGSGSTRAATQTADRRHSVPPPPPPPPVVVESPLFSYLATGSGAMAQQPRQLVTLPPPVQAAQNAQATTSVQTPLLLSEAPLLSIMDASRLPGLPWAAKNSAPTRIHNPSKASMRAKRHAARDLALTPPAAAHRHSRPGAVDTAMRSFRLKKSSEQVRVLEAFFREFPKPRKYQVIALCNDTGLLHTEVRNWFRNRRLKDAKLRHLGTHPEPHSQPQSGASDNPTHLMAGDAQGAAQGAALLPSDPSSLPERLSSAPVQTTPSHAFGSAMAGCVAQGSSASSVAAPAGADEFDDDDLEEFAKFADHPDSDFGQFSQYGTLTNSARNDNELYDYDEEAAQDDDDDDNDDNDDDDEQEEDAEDAEDDSDEDEDEDDDSGQNHLADAATKAFSKHRSSISSSSTCSSTSVGPVASRLAAIATKQRLCDIPGFGRKRSAFVSAALEFPAGSKPRLSMLKHLVRGLDKRDKMFLAELIAPPRRRMQGLSSESNISIIATQGWSDLEQRFVPSHNSLSAQPKPASSSEARSTSLAAGALDPDMVHGLCALFAGHRDYLVEVARRLGVAFALSNASSRLLQQHTQPETPTGQPTVTGSHIPPFAHNTDTVSSLFMASSLPSPSSMSLM</sequence>
<dbReference type="Proteomes" id="UP000008743">
    <property type="component" value="Unassembled WGS sequence"/>
</dbReference>
<dbReference type="OrthoDB" id="6159439at2759"/>
<dbReference type="GO" id="GO:0005634">
    <property type="term" value="C:nucleus"/>
    <property type="evidence" value="ECO:0007669"/>
    <property type="project" value="UniProtKB-SubCell"/>
</dbReference>
<keyword evidence="1 2" id="KW-0371">Homeobox</keyword>
<dbReference type="SUPFAM" id="SSF46689">
    <property type="entry name" value="Homeodomain-like"/>
    <property type="match status" value="1"/>
</dbReference>
<feature type="region of interest" description="Disordered" evidence="3">
    <location>
        <begin position="351"/>
        <end position="406"/>
    </location>
</feature>
<dbReference type="PROSITE" id="PS50071">
    <property type="entry name" value="HOMEOBOX_2"/>
    <property type="match status" value="1"/>
</dbReference>
<gene>
    <name evidence="5" type="ORF">CAOG_005435</name>
</gene>
<evidence type="ECO:0000313" key="6">
    <source>
        <dbReference type="Proteomes" id="UP000008743"/>
    </source>
</evidence>
<feature type="compositionally biased region" description="Polar residues" evidence="3">
    <location>
        <begin position="148"/>
        <end position="157"/>
    </location>
</feature>
<organism evidence="5 6">
    <name type="scientific">Capsaspora owczarzaki (strain ATCC 30864)</name>
    <dbReference type="NCBI Taxonomy" id="595528"/>
    <lineage>
        <taxon>Eukaryota</taxon>
        <taxon>Filasterea</taxon>
        <taxon>Capsaspora</taxon>
    </lineage>
</organism>
<dbReference type="InParanoid" id="A0A0D2WTB0"/>
<feature type="DNA-binding region" description="Homeobox" evidence="1">
    <location>
        <begin position="290"/>
        <end position="349"/>
    </location>
</feature>
<dbReference type="RefSeq" id="XP_004346108.1">
    <property type="nucleotide sequence ID" value="XM_004346058.2"/>
</dbReference>
<evidence type="ECO:0000259" key="4">
    <source>
        <dbReference type="PROSITE" id="PS50071"/>
    </source>
</evidence>
<feature type="region of interest" description="Disordered" evidence="3">
    <location>
        <begin position="1"/>
        <end position="23"/>
    </location>
</feature>
<feature type="region of interest" description="Disordered" evidence="3">
    <location>
        <begin position="449"/>
        <end position="553"/>
    </location>
</feature>
<feature type="compositionally biased region" description="Low complexity" evidence="3">
    <location>
        <begin position="118"/>
        <end position="142"/>
    </location>
</feature>
<feature type="compositionally biased region" description="Polar residues" evidence="3">
    <location>
        <begin position="359"/>
        <end position="369"/>
    </location>
</feature>
<feature type="region of interest" description="Disordered" evidence="3">
    <location>
        <begin position="718"/>
        <end position="740"/>
    </location>
</feature>
<feature type="compositionally biased region" description="Acidic residues" evidence="3">
    <location>
        <begin position="474"/>
        <end position="521"/>
    </location>
</feature>